<evidence type="ECO:0000313" key="3">
    <source>
        <dbReference type="Proteomes" id="UP000721415"/>
    </source>
</evidence>
<dbReference type="Proteomes" id="UP000721415">
    <property type="component" value="Unassembled WGS sequence"/>
</dbReference>
<evidence type="ECO:0000256" key="1">
    <source>
        <dbReference type="SAM" id="Phobius"/>
    </source>
</evidence>
<gene>
    <name evidence="2" type="ORF">HZY91_01715</name>
</gene>
<proteinExistence type="predicted"/>
<feature type="transmembrane region" description="Helical" evidence="1">
    <location>
        <begin position="161"/>
        <end position="182"/>
    </location>
</feature>
<dbReference type="Pfam" id="PF11193">
    <property type="entry name" value="DUF2812"/>
    <property type="match status" value="1"/>
</dbReference>
<evidence type="ECO:0000313" key="2">
    <source>
        <dbReference type="EMBL" id="MBG9985607.1"/>
    </source>
</evidence>
<dbReference type="RefSeq" id="WP_197114080.1">
    <property type="nucleotide sequence ID" value="NZ_JACBXQ010000001.1"/>
</dbReference>
<keyword evidence="1" id="KW-0812">Transmembrane</keyword>
<accession>A0ABS0LNR6</accession>
<keyword evidence="1" id="KW-0472">Membrane</keyword>
<reference evidence="2 3" key="1">
    <citation type="submission" date="2020-07" db="EMBL/GenBank/DDBJ databases">
        <title>Facklamia lactis sp. nov., isolated from raw milk.</title>
        <authorList>
            <person name="Doll E.V."/>
            <person name="Huptas C."/>
            <person name="Staib L."/>
            <person name="Wenning M."/>
            <person name="Scherer S."/>
        </authorList>
    </citation>
    <scope>NUCLEOTIDE SEQUENCE [LARGE SCALE GENOMIC DNA]</scope>
    <source>
        <strain evidence="2 3">DSM 111018</strain>
    </source>
</reference>
<protein>
    <submittedName>
        <fullName evidence="2">DUF2812 domain-containing protein</fullName>
    </submittedName>
</protein>
<keyword evidence="1" id="KW-1133">Transmembrane helix</keyword>
<comment type="caution">
    <text evidence="2">The sequence shown here is derived from an EMBL/GenBank/DDBJ whole genome shotgun (WGS) entry which is preliminary data.</text>
</comment>
<organism evidence="2 3">
    <name type="scientific">Facklamia lactis</name>
    <dbReference type="NCBI Taxonomy" id="2749967"/>
    <lineage>
        <taxon>Bacteria</taxon>
        <taxon>Bacillati</taxon>
        <taxon>Bacillota</taxon>
        <taxon>Bacilli</taxon>
        <taxon>Lactobacillales</taxon>
        <taxon>Aerococcaceae</taxon>
        <taxon>Facklamia</taxon>
    </lineage>
</organism>
<keyword evidence="3" id="KW-1185">Reference proteome</keyword>
<sequence length="274" mass="32822">MKKCKLFFDPLKEEEWLNTILQQGYQLISKSLLGTYVFEPTDQEYIARVDYQDCFSNNDYEEYLNIFHEYGWQLVDGDKCVQNIHIWQKLKEKDDNLNKLNSDLYSKGQFYKRMKDYSASMALFTVMYYFLFIDQMEIYLFHPEIWEMKGLMFWKAALFELPFGILRLLPVILFVGCIAFYAKNYFKYRDIVESIEKTIKNESKFKDSIKESNHTLKIFKDLPKVKSFNLTFGRSYFFISSFSKIHCFIVHSYIGSFHSSLKFLFQSLGTLYNL</sequence>
<dbReference type="InterPro" id="IPR021359">
    <property type="entry name" value="DUF2812"/>
</dbReference>
<feature type="transmembrane region" description="Helical" evidence="1">
    <location>
        <begin position="121"/>
        <end position="141"/>
    </location>
</feature>
<dbReference type="EMBL" id="JACBXQ010000001">
    <property type="protein sequence ID" value="MBG9985607.1"/>
    <property type="molecule type" value="Genomic_DNA"/>
</dbReference>
<name>A0ABS0LNR6_9LACT</name>